<proteinExistence type="predicted"/>
<dbReference type="EMBL" id="SGPJ01000144">
    <property type="protein sequence ID" value="THG97887.1"/>
    <property type="molecule type" value="Genomic_DNA"/>
</dbReference>
<dbReference type="PANTHER" id="PTHR38248">
    <property type="entry name" value="FUNK1 6"/>
    <property type="match status" value="1"/>
</dbReference>
<dbReference type="AlphaFoldDB" id="A0A4S4KJN7"/>
<feature type="region of interest" description="Disordered" evidence="1">
    <location>
        <begin position="579"/>
        <end position="616"/>
    </location>
</feature>
<gene>
    <name evidence="3" type="ORF">EW026_g4192</name>
</gene>
<feature type="compositionally biased region" description="Basic residues" evidence="1">
    <location>
        <begin position="602"/>
        <end position="616"/>
    </location>
</feature>
<dbReference type="InterPro" id="IPR040976">
    <property type="entry name" value="Pkinase_fungal"/>
</dbReference>
<reference evidence="3 4" key="1">
    <citation type="submission" date="2019-02" db="EMBL/GenBank/DDBJ databases">
        <title>Genome sequencing of the rare red list fungi Phlebia centrifuga.</title>
        <authorList>
            <person name="Buettner E."/>
            <person name="Kellner H."/>
        </authorList>
    </citation>
    <scope>NUCLEOTIDE SEQUENCE [LARGE SCALE GENOMIC DNA]</scope>
    <source>
        <strain evidence="3 4">DSM 108282</strain>
    </source>
</reference>
<dbReference type="Pfam" id="PF17667">
    <property type="entry name" value="Pkinase_fungal"/>
    <property type="match status" value="1"/>
</dbReference>
<name>A0A4S4KJN7_9APHY</name>
<dbReference type="Proteomes" id="UP000309038">
    <property type="component" value="Unassembled WGS sequence"/>
</dbReference>
<evidence type="ECO:0000313" key="4">
    <source>
        <dbReference type="Proteomes" id="UP000309038"/>
    </source>
</evidence>
<dbReference type="InterPro" id="IPR011009">
    <property type="entry name" value="Kinase-like_dom_sf"/>
</dbReference>
<dbReference type="SUPFAM" id="SSF56112">
    <property type="entry name" value="Protein kinase-like (PK-like)"/>
    <property type="match status" value="1"/>
</dbReference>
<dbReference type="InterPro" id="IPR000719">
    <property type="entry name" value="Prot_kinase_dom"/>
</dbReference>
<dbReference type="PANTHER" id="PTHR38248:SF2">
    <property type="entry name" value="FUNK1 11"/>
    <property type="match status" value="1"/>
</dbReference>
<evidence type="ECO:0000256" key="1">
    <source>
        <dbReference type="SAM" id="MobiDB-lite"/>
    </source>
</evidence>
<keyword evidence="4" id="KW-1185">Reference proteome</keyword>
<feature type="compositionally biased region" description="Basic and acidic residues" evidence="1">
    <location>
        <begin position="582"/>
        <end position="593"/>
    </location>
</feature>
<dbReference type="PROSITE" id="PS50011">
    <property type="entry name" value="PROTEIN_KINASE_DOM"/>
    <property type="match status" value="1"/>
</dbReference>
<dbReference type="GO" id="GO:0004672">
    <property type="term" value="F:protein kinase activity"/>
    <property type="evidence" value="ECO:0007669"/>
    <property type="project" value="InterPro"/>
</dbReference>
<organism evidence="3 4">
    <name type="scientific">Hermanssonia centrifuga</name>
    <dbReference type="NCBI Taxonomy" id="98765"/>
    <lineage>
        <taxon>Eukaryota</taxon>
        <taxon>Fungi</taxon>
        <taxon>Dikarya</taxon>
        <taxon>Basidiomycota</taxon>
        <taxon>Agaricomycotina</taxon>
        <taxon>Agaricomycetes</taxon>
        <taxon>Polyporales</taxon>
        <taxon>Meruliaceae</taxon>
        <taxon>Hermanssonia</taxon>
    </lineage>
</organism>
<sequence>MDDSDTRPSIACYRKDSFRITSVARHWQALEMFVTYTVTEPEDQYYDCPNSGSDDESHWDDGYHVNEDIRYAVSQFSHQHRTFLFSLHITNTLPRSSGHVRFCRWDRAGIVLTEPFDYGRDPRLLAEFFVRYNKLSAARRGFDTTAAPATQAESKLLADAIKEHLGKIKAEVVPPMHYLHLTLDKDYPTYKIHLPEIGLFGSLEVIVRRPISQDEVLVGKCTRGYVGFLLGEDRLVFVKDYWAAIDEQDHYVMSEVDACHHTRLHKIPHLPNMQHVAYVTTGDSTPQTTETPELSHSYDKISRRQHIRIVQDLVYNIQAVRNSKQLVQAIRDVLVAIDAAWRADKLVHRDISANNVMFTADGRGALIDWDLAMLHSQHVQRQTRRVGTEWYASCDTLKDMQESIRKGPHTIQDDIESCFWVLLILSNKHLWKREEYLEDTEDAEDVEDVEESNSAPLTELLRGLKRILGEYRRLRGCAKRLPWRKRRLEARGMKEPEGFDEDFERSKEVVALMKDAQYVISLFDKALAQDGWPEHDIECRFREYDGMFEVQLDPCLEVVRGIRLEDVLAVIPAFKGNPNPDVKTENKLKRRSEDDVEAGPTKLRRSKRIKAQHNAG</sequence>
<accession>A0A4S4KJN7</accession>
<dbReference type="Gene3D" id="1.10.510.10">
    <property type="entry name" value="Transferase(Phosphotransferase) domain 1"/>
    <property type="match status" value="1"/>
</dbReference>
<protein>
    <recommendedName>
        <fullName evidence="2">Protein kinase domain-containing protein</fullName>
    </recommendedName>
</protein>
<comment type="caution">
    <text evidence="3">The sequence shown here is derived from an EMBL/GenBank/DDBJ whole genome shotgun (WGS) entry which is preliminary data.</text>
</comment>
<dbReference type="GO" id="GO:0005524">
    <property type="term" value="F:ATP binding"/>
    <property type="evidence" value="ECO:0007669"/>
    <property type="project" value="InterPro"/>
</dbReference>
<evidence type="ECO:0000259" key="2">
    <source>
        <dbReference type="PROSITE" id="PS50011"/>
    </source>
</evidence>
<evidence type="ECO:0000313" key="3">
    <source>
        <dbReference type="EMBL" id="THG97887.1"/>
    </source>
</evidence>
<feature type="domain" description="Protein kinase" evidence="2">
    <location>
        <begin position="189"/>
        <end position="484"/>
    </location>
</feature>